<dbReference type="PANTHER" id="PTHR47926">
    <property type="entry name" value="PENTATRICOPEPTIDE REPEAT-CONTAINING PROTEIN"/>
    <property type="match status" value="1"/>
</dbReference>
<sequence length="153" mass="17339">MCLGFYWFLSTKLMFMYGKSGHLSSAQRLFKEMPQRTIFTWNALIGVYASHGLPFKAIELYHEMWISGLMPDACTFASVLNACNGLEDIHCGTEIHDVAIKCGFDSTTFVANALFFMYAKFEQFDSAMLLFEKLNGAFCAQWMGNNLGHVMHT</sequence>
<dbReference type="Proteomes" id="UP000504607">
    <property type="component" value="Chromosome 2"/>
</dbReference>
<evidence type="ECO:0000313" key="4">
    <source>
        <dbReference type="RefSeq" id="XP_010912573.1"/>
    </source>
</evidence>
<gene>
    <name evidence="4" type="primary">LOC105038462</name>
</gene>
<feature type="repeat" description="PPR" evidence="2">
    <location>
        <begin position="37"/>
        <end position="71"/>
    </location>
</feature>
<dbReference type="InterPro" id="IPR011990">
    <property type="entry name" value="TPR-like_helical_dom_sf"/>
</dbReference>
<evidence type="ECO:0000256" key="1">
    <source>
        <dbReference type="ARBA" id="ARBA00022737"/>
    </source>
</evidence>
<dbReference type="Pfam" id="PF01535">
    <property type="entry name" value="PPR"/>
    <property type="match status" value="2"/>
</dbReference>
<dbReference type="Gene3D" id="1.25.40.10">
    <property type="entry name" value="Tetratricopeptide repeat domain"/>
    <property type="match status" value="1"/>
</dbReference>
<dbReference type="RefSeq" id="XP_010912573.1">
    <property type="nucleotide sequence ID" value="XM_010914271.1"/>
</dbReference>
<accession>A0A6I9QSE4</accession>
<dbReference type="InParanoid" id="A0A6I9QSE4"/>
<dbReference type="GeneID" id="105038462"/>
<dbReference type="PANTHER" id="PTHR47926:SF377">
    <property type="entry name" value="OS04G0469400 PROTEIN"/>
    <property type="match status" value="1"/>
</dbReference>
<dbReference type="GO" id="GO:0009451">
    <property type="term" value="P:RNA modification"/>
    <property type="evidence" value="ECO:0007669"/>
    <property type="project" value="InterPro"/>
</dbReference>
<dbReference type="InterPro" id="IPR002885">
    <property type="entry name" value="PPR_rpt"/>
</dbReference>
<keyword evidence="1" id="KW-0677">Repeat</keyword>
<dbReference type="NCBIfam" id="TIGR00756">
    <property type="entry name" value="PPR"/>
    <property type="match status" value="1"/>
</dbReference>
<dbReference type="OrthoDB" id="185373at2759"/>
<dbReference type="GO" id="GO:0003723">
    <property type="term" value="F:RNA binding"/>
    <property type="evidence" value="ECO:0007669"/>
    <property type="project" value="InterPro"/>
</dbReference>
<proteinExistence type="predicted"/>
<dbReference type="InterPro" id="IPR046960">
    <property type="entry name" value="PPR_At4g14850-like_plant"/>
</dbReference>
<evidence type="ECO:0000256" key="2">
    <source>
        <dbReference type="PROSITE-ProRule" id="PRU00708"/>
    </source>
</evidence>
<organism evidence="3 4">
    <name type="scientific">Elaeis guineensis var. tenera</name>
    <name type="common">Oil palm</name>
    <dbReference type="NCBI Taxonomy" id="51953"/>
    <lineage>
        <taxon>Eukaryota</taxon>
        <taxon>Viridiplantae</taxon>
        <taxon>Streptophyta</taxon>
        <taxon>Embryophyta</taxon>
        <taxon>Tracheophyta</taxon>
        <taxon>Spermatophyta</taxon>
        <taxon>Magnoliopsida</taxon>
        <taxon>Liliopsida</taxon>
        <taxon>Arecaceae</taxon>
        <taxon>Arecoideae</taxon>
        <taxon>Cocoseae</taxon>
        <taxon>Elaeidinae</taxon>
        <taxon>Elaeis</taxon>
    </lineage>
</organism>
<dbReference type="KEGG" id="egu:105038462"/>
<evidence type="ECO:0000313" key="3">
    <source>
        <dbReference type="Proteomes" id="UP000504607"/>
    </source>
</evidence>
<name>A0A6I9QSE4_ELAGV</name>
<dbReference type="Pfam" id="PF13041">
    <property type="entry name" value="PPR_2"/>
    <property type="match status" value="1"/>
</dbReference>
<protein>
    <submittedName>
        <fullName evidence="4">Pentatricopeptide repeat-containing protein At3g63370, chloroplastic-like</fullName>
    </submittedName>
</protein>
<reference evidence="4" key="1">
    <citation type="submission" date="2025-08" db="UniProtKB">
        <authorList>
            <consortium name="RefSeq"/>
        </authorList>
    </citation>
    <scope>IDENTIFICATION</scope>
</reference>
<keyword evidence="3" id="KW-1185">Reference proteome</keyword>
<dbReference type="PROSITE" id="PS51375">
    <property type="entry name" value="PPR"/>
    <property type="match status" value="1"/>
</dbReference>
<dbReference type="AlphaFoldDB" id="A0A6I9QSE4"/>